<dbReference type="PROSITE" id="PS00028">
    <property type="entry name" value="ZINC_FINGER_C2H2_1"/>
    <property type="match status" value="2"/>
</dbReference>
<dbReference type="InterPro" id="IPR000210">
    <property type="entry name" value="BTB/POZ_dom"/>
</dbReference>
<evidence type="ECO:0000256" key="1">
    <source>
        <dbReference type="ARBA" id="ARBA00004123"/>
    </source>
</evidence>
<organism evidence="12 14">
    <name type="scientific">Arctia plantaginis</name>
    <name type="common">Wood tiger moth</name>
    <name type="synonym">Phalaena plantaginis</name>
    <dbReference type="NCBI Taxonomy" id="874455"/>
    <lineage>
        <taxon>Eukaryota</taxon>
        <taxon>Metazoa</taxon>
        <taxon>Ecdysozoa</taxon>
        <taxon>Arthropoda</taxon>
        <taxon>Hexapoda</taxon>
        <taxon>Insecta</taxon>
        <taxon>Pterygota</taxon>
        <taxon>Neoptera</taxon>
        <taxon>Endopterygota</taxon>
        <taxon>Lepidoptera</taxon>
        <taxon>Glossata</taxon>
        <taxon>Ditrysia</taxon>
        <taxon>Noctuoidea</taxon>
        <taxon>Erebidae</taxon>
        <taxon>Arctiinae</taxon>
        <taxon>Arctia</taxon>
    </lineage>
</organism>
<protein>
    <recommendedName>
        <fullName evidence="15">Centrosome-associated zinc finger protein CP190</fullName>
    </recommendedName>
</protein>
<keyword evidence="2" id="KW-0479">Metal-binding</keyword>
<accession>A0A8S1B5P9</accession>
<evidence type="ECO:0000256" key="8">
    <source>
        <dbReference type="SAM" id="MobiDB-lite"/>
    </source>
</evidence>
<dbReference type="Proteomes" id="UP000494106">
    <property type="component" value="Unassembled WGS sequence"/>
</dbReference>
<dbReference type="GO" id="GO:0008270">
    <property type="term" value="F:zinc ion binding"/>
    <property type="evidence" value="ECO:0007669"/>
    <property type="project" value="UniProtKB-KW"/>
</dbReference>
<comment type="subcellular location">
    <subcellularLocation>
        <location evidence="1">Nucleus</location>
    </subcellularLocation>
</comment>
<feature type="domain" description="BTB" evidence="9">
    <location>
        <begin position="30"/>
        <end position="97"/>
    </location>
</feature>
<dbReference type="OrthoDB" id="10069414at2759"/>
<dbReference type="EMBL" id="CADEBC010000520">
    <property type="protein sequence ID" value="CAB3244054.1"/>
    <property type="molecule type" value="Genomic_DNA"/>
</dbReference>
<evidence type="ECO:0008006" key="15">
    <source>
        <dbReference type="Google" id="ProtNLM"/>
    </source>
</evidence>
<dbReference type="InterPro" id="IPR013087">
    <property type="entry name" value="Znf_C2H2_type"/>
</dbReference>
<name>A0A8S1B5P9_ARCPL</name>
<dbReference type="SUPFAM" id="SSF57667">
    <property type="entry name" value="beta-beta-alpha zinc fingers"/>
    <property type="match status" value="1"/>
</dbReference>
<feature type="domain" description="C2H2-type" evidence="10">
    <location>
        <begin position="528"/>
        <end position="559"/>
    </location>
</feature>
<dbReference type="Gene3D" id="3.30.160.60">
    <property type="entry name" value="Classic Zinc Finger"/>
    <property type="match status" value="2"/>
</dbReference>
<feature type="compositionally biased region" description="Acidic residues" evidence="8">
    <location>
        <begin position="1342"/>
        <end position="1352"/>
    </location>
</feature>
<proteinExistence type="predicted"/>
<evidence type="ECO:0000313" key="14">
    <source>
        <dbReference type="Proteomes" id="UP000494256"/>
    </source>
</evidence>
<dbReference type="Pfam" id="PF00651">
    <property type="entry name" value="BTB"/>
    <property type="match status" value="1"/>
</dbReference>
<evidence type="ECO:0000313" key="11">
    <source>
        <dbReference type="EMBL" id="CAB3244054.1"/>
    </source>
</evidence>
<reference evidence="13 14" key="1">
    <citation type="submission" date="2020-04" db="EMBL/GenBank/DDBJ databases">
        <authorList>
            <person name="Wallbank WR R."/>
            <person name="Pardo Diaz C."/>
            <person name="Kozak K."/>
            <person name="Martin S."/>
            <person name="Jiggins C."/>
            <person name="Moest M."/>
            <person name="Warren A I."/>
            <person name="Byers J.R.P. K."/>
            <person name="Montejo-Kovacevich G."/>
            <person name="Yen C E."/>
        </authorList>
    </citation>
    <scope>NUCLEOTIDE SEQUENCE [LARGE SCALE GENOMIC DNA]</scope>
</reference>
<evidence type="ECO:0000313" key="12">
    <source>
        <dbReference type="EMBL" id="CAB3253743.1"/>
    </source>
</evidence>
<gene>
    <name evidence="12" type="ORF">APLA_LOCUS14413</name>
    <name evidence="11" type="ORF">APLA_LOCUS9737</name>
</gene>
<dbReference type="SUPFAM" id="SSF54695">
    <property type="entry name" value="POZ domain"/>
    <property type="match status" value="1"/>
</dbReference>
<comment type="caution">
    <text evidence="12">The sequence shown here is derived from an EMBL/GenBank/DDBJ whole genome shotgun (WGS) entry which is preliminary data.</text>
</comment>
<dbReference type="InterPro" id="IPR011333">
    <property type="entry name" value="SKP1/BTB/POZ_sf"/>
</dbReference>
<feature type="region of interest" description="Disordered" evidence="8">
    <location>
        <begin position="669"/>
        <end position="702"/>
    </location>
</feature>
<feature type="region of interest" description="Disordered" evidence="8">
    <location>
        <begin position="1286"/>
        <end position="1352"/>
    </location>
</feature>
<dbReference type="InterPro" id="IPR036236">
    <property type="entry name" value="Znf_C2H2_sf"/>
</dbReference>
<keyword evidence="13" id="KW-1185">Reference proteome</keyword>
<feature type="domain" description="C2H2-type" evidence="10">
    <location>
        <begin position="562"/>
        <end position="589"/>
    </location>
</feature>
<dbReference type="EMBL" id="CADEBD010000393">
    <property type="protein sequence ID" value="CAB3253743.1"/>
    <property type="molecule type" value="Genomic_DNA"/>
</dbReference>
<evidence type="ECO:0000256" key="7">
    <source>
        <dbReference type="PROSITE-ProRule" id="PRU00042"/>
    </source>
</evidence>
<feature type="compositionally biased region" description="Polar residues" evidence="8">
    <location>
        <begin position="1289"/>
        <end position="1299"/>
    </location>
</feature>
<keyword evidence="3" id="KW-0677">Repeat</keyword>
<dbReference type="SMART" id="SM00355">
    <property type="entry name" value="ZnF_C2H2"/>
    <property type="match status" value="5"/>
</dbReference>
<dbReference type="PANTHER" id="PTHR24394:SF38">
    <property type="entry name" value="CENTROSOME-ASSOCIATED ZINC FINGER PROTEIN CP190"/>
    <property type="match status" value="1"/>
</dbReference>
<keyword evidence="4 7" id="KW-0863">Zinc-finger</keyword>
<evidence type="ECO:0000256" key="6">
    <source>
        <dbReference type="ARBA" id="ARBA00023242"/>
    </source>
</evidence>
<feature type="compositionally biased region" description="Polar residues" evidence="8">
    <location>
        <begin position="669"/>
        <end position="679"/>
    </location>
</feature>
<evidence type="ECO:0000256" key="5">
    <source>
        <dbReference type="ARBA" id="ARBA00022833"/>
    </source>
</evidence>
<dbReference type="GO" id="GO:0000981">
    <property type="term" value="F:DNA-binding transcription factor activity, RNA polymerase II-specific"/>
    <property type="evidence" value="ECO:0007669"/>
    <property type="project" value="TreeGrafter"/>
</dbReference>
<dbReference type="GO" id="GO:0005634">
    <property type="term" value="C:nucleus"/>
    <property type="evidence" value="ECO:0007669"/>
    <property type="project" value="UniProtKB-SubCell"/>
</dbReference>
<keyword evidence="5" id="KW-0862">Zinc</keyword>
<dbReference type="Proteomes" id="UP000494256">
    <property type="component" value="Unassembled WGS sequence"/>
</dbReference>
<keyword evidence="6" id="KW-0539">Nucleus</keyword>
<dbReference type="PROSITE" id="PS50157">
    <property type="entry name" value="ZINC_FINGER_C2H2_2"/>
    <property type="match status" value="2"/>
</dbReference>
<dbReference type="PANTHER" id="PTHR24394">
    <property type="entry name" value="ZINC FINGER PROTEIN"/>
    <property type="match status" value="1"/>
</dbReference>
<dbReference type="PROSITE" id="PS50097">
    <property type="entry name" value="BTB"/>
    <property type="match status" value="1"/>
</dbReference>
<evidence type="ECO:0000313" key="13">
    <source>
        <dbReference type="Proteomes" id="UP000494106"/>
    </source>
</evidence>
<evidence type="ECO:0000256" key="4">
    <source>
        <dbReference type="ARBA" id="ARBA00022771"/>
    </source>
</evidence>
<dbReference type="SMART" id="SM00225">
    <property type="entry name" value="BTB"/>
    <property type="match status" value="1"/>
</dbReference>
<dbReference type="Gene3D" id="3.30.710.10">
    <property type="entry name" value="Potassium Channel Kv1.1, Chain A"/>
    <property type="match status" value="1"/>
</dbReference>
<feature type="compositionally biased region" description="Acidic residues" evidence="8">
    <location>
        <begin position="1301"/>
        <end position="1313"/>
    </location>
</feature>
<evidence type="ECO:0000259" key="9">
    <source>
        <dbReference type="PROSITE" id="PS50097"/>
    </source>
</evidence>
<evidence type="ECO:0000259" key="10">
    <source>
        <dbReference type="PROSITE" id="PS50157"/>
    </source>
</evidence>
<evidence type="ECO:0000256" key="2">
    <source>
        <dbReference type="ARBA" id="ARBA00022723"/>
    </source>
</evidence>
<sequence length="1352" mass="152828">MSDVKQVKVDNWGIYFLQRLKHFFNRTDYCDLTLQFQDNAQLKVHRLVLSACTEYFELLERTCEMYEDCLVMPDDLQADVVVPIVNFMYTGHLEFRMDLLERLYQTSQILNMPVLSKLLEAHRQPVKFPAHSYSAVKRFPKVSEPSKIIKPISNTKRSYSKAFDNNNSVYKDKKVYQPLKICNNSSSSITCTSSPVAVESTIPKKKLKLGEPRPTRYELPEELDTDNVFDNSFCNISYACKPLMIHPETVKRYSSKRSGIFSEASSSKKILPSMSTVDIVECKRISKEENIFDDSGPDHSLGEDLAIFQTYNEPSKNSSQLFDQILDDGPKVTIETRDSKVASNLDHAKIISEVLKKYPHLVKSNKNIKLKILNTPSKGKKPQKMSPVYVEEKPLKLKTEEPDYTYETDVLDSQQAAKLIALGAENTKGPWICLICGTPGKALHFTSYYKFRRHLVEVHNEKPVSNICEYCGLRSLKRNYLLHHLYSQHNVPPPPQYHFPKCDRCNYIALTEGFLIKHKLTHQKSKNFRCNVCSAPFSTTKELLQHIQTTGHKYSAERKTNLQCIYCLKTFLRHGNLYAHLKTHHKKEAKNDGIIDDSDEEKNTEEISRIKVDNRESKYHHIKFEPSTSYDIYNENIYEEVDVQYQIQEGHDGDIQLTPRKQLHVISNQQHNSTPNTPKQKILNPGFGSPKAAQKPKPMRKPQIERNSFLEGMNIQSPPVTNNENEEEIVLIDNIEYIMRENQLIPRKPKSGSNEYIITDMMESASLQAVQPTTSMEYSSIHNTNIVQEAQPTMVMKKASNINQPIQIVVSNEEEYKALMSSNHPILFNNGDPNKTLTVLTAPHNAAMESAAIDLNNTQSNDMMIIQENFPLNVTEAVPTDNPNIVVVYSHPVDDQNKQFQILTTGGIGSQFVQSSTIITQNYETVTTSAPVMSAHALEPQPDTTWQDNIQSGNGEELPICPQAELQDVENVEIKPLQNADSLSELPEVHLTRGLETIVSQENLPNDTPNELSTINTEHVNEEVGQEIAEISDKIPEPQMESVITGGDIIEQEKAAATSEPMDISQSNEHIQEIVGNDDANTDTVVQDPMENESIPEQTGIEEISEVTELPPQEEQAIMTTADNSVTVDTMTVTEVSEIPQNDLKNTLDSEEPPQSQAYDDIVVLNHNIEEQPHSSSKPEEKIQNLTSEWSEDEYDVAEDAPATLESISRSEVVVRPPEPEEILEETIENIQQEVLNHVTTATTLGATIEPVSEMDNENPVLEEAGSSPEEPQMLAETLAIVTPMPSDPQAQQKISSLLNDWEDNDSQEENNSEDAIVINKEANDTNTPTIPKPDIKSLVSDWDDDEEDNKE</sequence>
<evidence type="ECO:0000256" key="3">
    <source>
        <dbReference type="ARBA" id="ARBA00022737"/>
    </source>
</evidence>